<feature type="transmembrane region" description="Helical" evidence="7">
    <location>
        <begin position="21"/>
        <end position="40"/>
    </location>
</feature>
<evidence type="ECO:0000313" key="9">
    <source>
        <dbReference type="EMBL" id="TES49202.1"/>
    </source>
</evidence>
<dbReference type="Pfam" id="PF07690">
    <property type="entry name" value="MFS_1"/>
    <property type="match status" value="1"/>
</dbReference>
<evidence type="ECO:0000256" key="7">
    <source>
        <dbReference type="SAM" id="Phobius"/>
    </source>
</evidence>
<dbReference type="AlphaFoldDB" id="A0A4Y7WL20"/>
<evidence type="ECO:0000256" key="6">
    <source>
        <dbReference type="ARBA" id="ARBA00023136"/>
    </source>
</evidence>
<dbReference type="InterPro" id="IPR011701">
    <property type="entry name" value="MFS"/>
</dbReference>
<accession>A0A4Y7WL20</accession>
<evidence type="ECO:0000256" key="2">
    <source>
        <dbReference type="ARBA" id="ARBA00022448"/>
    </source>
</evidence>
<keyword evidence="4 7" id="KW-0812">Transmembrane</keyword>
<comment type="subcellular location">
    <subcellularLocation>
        <location evidence="1">Cell membrane</location>
        <topology evidence="1">Multi-pass membrane protein</topology>
    </subcellularLocation>
</comment>
<feature type="transmembrane region" description="Helical" evidence="7">
    <location>
        <begin position="170"/>
        <end position="190"/>
    </location>
</feature>
<keyword evidence="2" id="KW-0813">Transport</keyword>
<dbReference type="PROSITE" id="PS50850">
    <property type="entry name" value="MFS"/>
    <property type="match status" value="1"/>
</dbReference>
<keyword evidence="3" id="KW-1003">Cell membrane</keyword>
<evidence type="ECO:0000256" key="1">
    <source>
        <dbReference type="ARBA" id="ARBA00004651"/>
    </source>
</evidence>
<dbReference type="EMBL" id="SNUX01000002">
    <property type="protein sequence ID" value="TES49202.1"/>
    <property type="molecule type" value="Genomic_DNA"/>
</dbReference>
<name>A0A4Y7WL20_9BACI</name>
<dbReference type="InterPro" id="IPR020846">
    <property type="entry name" value="MFS_dom"/>
</dbReference>
<feature type="transmembrane region" description="Helical" evidence="7">
    <location>
        <begin position="52"/>
        <end position="70"/>
    </location>
</feature>
<proteinExistence type="predicted"/>
<dbReference type="RefSeq" id="WP_134258804.1">
    <property type="nucleotide sequence ID" value="NZ_LDIM01000006.1"/>
</dbReference>
<evidence type="ECO:0000256" key="4">
    <source>
        <dbReference type="ARBA" id="ARBA00022692"/>
    </source>
</evidence>
<feature type="domain" description="Major facilitator superfamily (MFS) profile" evidence="8">
    <location>
        <begin position="218"/>
        <end position="403"/>
    </location>
</feature>
<keyword evidence="6 7" id="KW-0472">Membrane</keyword>
<feature type="transmembrane region" description="Helical" evidence="7">
    <location>
        <begin position="222"/>
        <end position="247"/>
    </location>
</feature>
<dbReference type="GO" id="GO:0005886">
    <property type="term" value="C:plasma membrane"/>
    <property type="evidence" value="ECO:0007669"/>
    <property type="project" value="UniProtKB-SubCell"/>
</dbReference>
<evidence type="ECO:0000313" key="10">
    <source>
        <dbReference type="Proteomes" id="UP000298210"/>
    </source>
</evidence>
<evidence type="ECO:0000256" key="3">
    <source>
        <dbReference type="ARBA" id="ARBA00022475"/>
    </source>
</evidence>
<evidence type="ECO:0000256" key="5">
    <source>
        <dbReference type="ARBA" id="ARBA00022989"/>
    </source>
</evidence>
<dbReference type="CDD" id="cd06173">
    <property type="entry name" value="MFS_MefA_like"/>
    <property type="match status" value="1"/>
</dbReference>
<feature type="transmembrane region" description="Helical" evidence="7">
    <location>
        <begin position="309"/>
        <end position="329"/>
    </location>
</feature>
<protein>
    <submittedName>
        <fullName evidence="9">MFS transporter</fullName>
    </submittedName>
</protein>
<feature type="transmembrane region" description="Helical" evidence="7">
    <location>
        <begin position="375"/>
        <end position="396"/>
    </location>
</feature>
<organism evidence="9 10">
    <name type="scientific">Shouchella lehensis</name>
    <dbReference type="NCBI Taxonomy" id="300825"/>
    <lineage>
        <taxon>Bacteria</taxon>
        <taxon>Bacillati</taxon>
        <taxon>Bacillota</taxon>
        <taxon>Bacilli</taxon>
        <taxon>Bacillales</taxon>
        <taxon>Bacillaceae</taxon>
        <taxon>Shouchella</taxon>
    </lineage>
</organism>
<feature type="transmembrane region" description="Helical" evidence="7">
    <location>
        <begin position="259"/>
        <end position="279"/>
    </location>
</feature>
<dbReference type="PANTHER" id="PTHR23513">
    <property type="entry name" value="INTEGRAL MEMBRANE EFFLUX PROTEIN-RELATED"/>
    <property type="match status" value="1"/>
</dbReference>
<dbReference type="Proteomes" id="UP000298210">
    <property type="component" value="Unassembled WGS sequence"/>
</dbReference>
<dbReference type="GO" id="GO:0022857">
    <property type="term" value="F:transmembrane transporter activity"/>
    <property type="evidence" value="ECO:0007669"/>
    <property type="project" value="InterPro"/>
</dbReference>
<dbReference type="Gene3D" id="1.20.1250.20">
    <property type="entry name" value="MFS general substrate transporter like domains"/>
    <property type="match status" value="1"/>
</dbReference>
<gene>
    <name evidence="9" type="ORF">E2L03_06935</name>
</gene>
<feature type="transmembrane region" description="Helical" evidence="7">
    <location>
        <begin position="350"/>
        <end position="369"/>
    </location>
</feature>
<reference evidence="9 10" key="1">
    <citation type="submission" date="2019-03" db="EMBL/GenBank/DDBJ databases">
        <authorList>
            <person name="Liu G."/>
        </authorList>
    </citation>
    <scope>NUCLEOTIDE SEQUENCE [LARGE SCALE GENOMIC DNA]</scope>
    <source>
        <strain evidence="9 10">DSM 19099</strain>
    </source>
</reference>
<dbReference type="PANTHER" id="PTHR23513:SF6">
    <property type="entry name" value="MAJOR FACILITATOR SUPERFAMILY ASSOCIATED DOMAIN-CONTAINING PROTEIN"/>
    <property type="match status" value="1"/>
</dbReference>
<sequence>MSKQQSVFTHKSFVSSWSGNAVSELGGAFGTFCNAIIVFQLTDSTLALGSMWLLYFIPSLILQLFIGPFIDRWSKKWVMVSCQWVRASVFCVPLLAMASGEVAIWHIYVVQLIVGLVTPLYVPANQALLPTLVNRELLKQANAYIDGTARMMMFLSPLVAGLVIEVVGVPVTLLVVCSLLILSGVALLFIEEKPSIQIERRQPWLAELKEGYHFFFKQKTMLWLGVFLTVVQFGVGVTMVTTLPYVIDNLSGTYAHYGYFMAGFPIGYMLGSIIVAKVNRIRGRRVLFGALVVGGMTFTVLALNQSIALAILTEVIGGMAMAVFSIHHLTICQKITPTHLMGNVFSIRLLLIRASMPFGILLGGTLGDLMGVRPLYLFIGFVISGTASIGMLLPYFKFIDDSA</sequence>
<dbReference type="InterPro" id="IPR036259">
    <property type="entry name" value="MFS_trans_sf"/>
</dbReference>
<dbReference type="SUPFAM" id="SSF103473">
    <property type="entry name" value="MFS general substrate transporter"/>
    <property type="match status" value="1"/>
</dbReference>
<comment type="caution">
    <text evidence="9">The sequence shown here is derived from an EMBL/GenBank/DDBJ whole genome shotgun (WGS) entry which is preliminary data.</text>
</comment>
<keyword evidence="5 7" id="KW-1133">Transmembrane helix</keyword>
<evidence type="ECO:0000259" key="8">
    <source>
        <dbReference type="PROSITE" id="PS50850"/>
    </source>
</evidence>
<feature type="transmembrane region" description="Helical" evidence="7">
    <location>
        <begin position="286"/>
        <end position="303"/>
    </location>
</feature>